<keyword evidence="3" id="KW-1185">Reference proteome</keyword>
<protein>
    <recommendedName>
        <fullName evidence="1">HAT C-terminal dimerisation domain-containing protein</fullName>
    </recommendedName>
</protein>
<evidence type="ECO:0000313" key="2">
    <source>
        <dbReference type="EMBL" id="KAJ3646533.1"/>
    </source>
</evidence>
<dbReference type="InterPro" id="IPR012337">
    <property type="entry name" value="RNaseH-like_sf"/>
</dbReference>
<organism evidence="2 3">
    <name type="scientific">Zophobas morio</name>
    <dbReference type="NCBI Taxonomy" id="2755281"/>
    <lineage>
        <taxon>Eukaryota</taxon>
        <taxon>Metazoa</taxon>
        <taxon>Ecdysozoa</taxon>
        <taxon>Arthropoda</taxon>
        <taxon>Hexapoda</taxon>
        <taxon>Insecta</taxon>
        <taxon>Pterygota</taxon>
        <taxon>Neoptera</taxon>
        <taxon>Endopterygota</taxon>
        <taxon>Coleoptera</taxon>
        <taxon>Polyphaga</taxon>
        <taxon>Cucujiformia</taxon>
        <taxon>Tenebrionidae</taxon>
        <taxon>Zophobas</taxon>
    </lineage>
</organism>
<dbReference type="GO" id="GO:0046983">
    <property type="term" value="F:protein dimerization activity"/>
    <property type="evidence" value="ECO:0007669"/>
    <property type="project" value="InterPro"/>
</dbReference>
<gene>
    <name evidence="2" type="ORF">Zmor_024117</name>
</gene>
<accession>A0AA38HZQ0</accession>
<comment type="caution">
    <text evidence="2">The sequence shown here is derived from an EMBL/GenBank/DDBJ whole genome shotgun (WGS) entry which is preliminary data.</text>
</comment>
<name>A0AA38HZQ0_9CUCU</name>
<dbReference type="PANTHER" id="PTHR45913">
    <property type="entry name" value="EPM2A-INTERACTING PROTEIN 1"/>
    <property type="match status" value="1"/>
</dbReference>
<dbReference type="Pfam" id="PF05699">
    <property type="entry name" value="Dimer_Tnp_hAT"/>
    <property type="match status" value="1"/>
</dbReference>
<dbReference type="InterPro" id="IPR008906">
    <property type="entry name" value="HATC_C_dom"/>
</dbReference>
<sequence>MASQNKKRKYNDENRKFKQEWEEEYAFIERNGKALCLICNSSVNNFKSGNLKRHYEHLHSQFSSQFPYKSELRTKKLNSLRSTVNNQIMFMAKFNEEAGAQVEASFKIAWNISRAKRPYTEGDFIKQNMLDVITTLDPNNSKLLKSVSEIPTSRHTIERRISEINKDLELKLEKDLRECVAFSLALDESTDITDQPQLAIFIRFVFEDAGCHEELLDLKVLKDTTRGVDIKEALDDALKVRNVPINKLVSVATDGAPAMTGKNVGLIGLLTKDEVIPDFIPVHCIVHREHLVAKYFNFEHIFKIVLKIVNFIRTNAKNHRQFVNFINEIDVEEQPSDLSLYCIVRWLSTYSVLNKFVALLEPISEFLKTKNQSYPQLEDDEWVQDLMFFTDTMEHLQSLNISLQGKNKNISEFVQNIFAFQKKLQLFQKDVTSKTFNHFPRLKEAISKSAIRLEVTQNYGMKLSNLFHDFKERFSDLEKMKPTIAFLLNPFEVDVINKGFPLSKNILKETAAGELELIDLQEDEGLKIFHKTTKSINEFWKHVPAMKYGHLRNAACRILSIFGSTYDIEALYSTMKFIKSKYRSRLTNQHLKELIRSAVTNYQPNYKELVANVQIHKASTSHDE</sequence>
<dbReference type="SUPFAM" id="SSF53098">
    <property type="entry name" value="Ribonuclease H-like"/>
    <property type="match status" value="1"/>
</dbReference>
<evidence type="ECO:0000313" key="3">
    <source>
        <dbReference type="Proteomes" id="UP001168821"/>
    </source>
</evidence>
<dbReference type="Proteomes" id="UP001168821">
    <property type="component" value="Unassembled WGS sequence"/>
</dbReference>
<dbReference type="EMBL" id="JALNTZ010000007">
    <property type="protein sequence ID" value="KAJ3646533.1"/>
    <property type="molecule type" value="Genomic_DNA"/>
</dbReference>
<evidence type="ECO:0000259" key="1">
    <source>
        <dbReference type="Pfam" id="PF05699"/>
    </source>
</evidence>
<feature type="domain" description="HAT C-terminal dimerisation" evidence="1">
    <location>
        <begin position="533"/>
        <end position="595"/>
    </location>
</feature>
<dbReference type="PANTHER" id="PTHR45913:SF21">
    <property type="entry name" value="DUF4371 DOMAIN-CONTAINING PROTEIN"/>
    <property type="match status" value="1"/>
</dbReference>
<dbReference type="AlphaFoldDB" id="A0AA38HZQ0"/>
<reference evidence="2" key="1">
    <citation type="journal article" date="2023" name="G3 (Bethesda)">
        <title>Whole genome assemblies of Zophobas morio and Tenebrio molitor.</title>
        <authorList>
            <person name="Kaur S."/>
            <person name="Stinson S.A."/>
            <person name="diCenzo G.C."/>
        </authorList>
    </citation>
    <scope>NUCLEOTIDE SEQUENCE</scope>
    <source>
        <strain evidence="2">QUZm001</strain>
    </source>
</reference>
<proteinExistence type="predicted"/>